<dbReference type="PANTHER" id="PTHR47785">
    <property type="entry name" value="ZN(II)2CYS6 TRANSCRIPTION FACTOR (EUROFUNG)-RELATED-RELATED"/>
    <property type="match status" value="1"/>
</dbReference>
<dbReference type="EMBL" id="CP044619">
    <property type="protein sequence ID" value="QRD87368.1"/>
    <property type="molecule type" value="Genomic_DNA"/>
</dbReference>
<keyword evidence="1" id="KW-0805">Transcription regulation</keyword>
<keyword evidence="3" id="KW-0804">Transcription</keyword>
<keyword evidence="8" id="KW-1185">Reference proteome</keyword>
<dbReference type="InterPro" id="IPR001138">
    <property type="entry name" value="Zn2Cys6_DnaBD"/>
</dbReference>
<organism evidence="7 8">
    <name type="scientific">Aspergillus flavus (strain ATCC 200026 / FGSC A1120 / IAM 13836 / NRRL 3357 / JCM 12722 / SRRC 167)</name>
    <dbReference type="NCBI Taxonomy" id="332952"/>
    <lineage>
        <taxon>Eukaryota</taxon>
        <taxon>Fungi</taxon>
        <taxon>Dikarya</taxon>
        <taxon>Ascomycota</taxon>
        <taxon>Pezizomycotina</taxon>
        <taxon>Eurotiomycetes</taxon>
        <taxon>Eurotiomycetidae</taxon>
        <taxon>Eurotiales</taxon>
        <taxon>Aspergillaceae</taxon>
        <taxon>Aspergillus</taxon>
        <taxon>Aspergillus subgen. Circumdati</taxon>
    </lineage>
</organism>
<evidence type="ECO:0000259" key="6">
    <source>
        <dbReference type="PROSITE" id="PS50048"/>
    </source>
</evidence>
<dbReference type="PROSITE" id="PS00463">
    <property type="entry name" value="ZN2_CY6_FUNGAL_1"/>
    <property type="match status" value="1"/>
</dbReference>
<protein>
    <recommendedName>
        <fullName evidence="6">Zn(2)-C6 fungal-type domain-containing protein</fullName>
    </recommendedName>
</protein>
<evidence type="ECO:0000256" key="4">
    <source>
        <dbReference type="ARBA" id="ARBA00023242"/>
    </source>
</evidence>
<dbReference type="VEuPathDB" id="FungiDB:AFLA_003123"/>
<dbReference type="InterPro" id="IPR036864">
    <property type="entry name" value="Zn2-C6_fun-type_DNA-bd_sf"/>
</dbReference>
<gene>
    <name evidence="7" type="ORF">F9C07_2082311</name>
</gene>
<dbReference type="GO" id="GO:0000981">
    <property type="term" value="F:DNA-binding transcription factor activity, RNA polymerase II-specific"/>
    <property type="evidence" value="ECO:0007669"/>
    <property type="project" value="InterPro"/>
</dbReference>
<feature type="compositionally biased region" description="Polar residues" evidence="5">
    <location>
        <begin position="149"/>
        <end position="166"/>
    </location>
</feature>
<evidence type="ECO:0000256" key="3">
    <source>
        <dbReference type="ARBA" id="ARBA00023163"/>
    </source>
</evidence>
<dbReference type="GO" id="GO:0009893">
    <property type="term" value="P:positive regulation of metabolic process"/>
    <property type="evidence" value="ECO:0007669"/>
    <property type="project" value="UniProtKB-ARBA"/>
</dbReference>
<dbReference type="SUPFAM" id="SSF57701">
    <property type="entry name" value="Zn2/Cys6 DNA-binding domain"/>
    <property type="match status" value="1"/>
</dbReference>
<keyword evidence="4" id="KW-0539">Nucleus</keyword>
<dbReference type="SMART" id="SM00066">
    <property type="entry name" value="GAL4"/>
    <property type="match status" value="1"/>
</dbReference>
<dbReference type="GO" id="GO:0003677">
    <property type="term" value="F:DNA binding"/>
    <property type="evidence" value="ECO:0007669"/>
    <property type="project" value="UniProtKB-KW"/>
</dbReference>
<evidence type="ECO:0000313" key="8">
    <source>
        <dbReference type="Proteomes" id="UP000596276"/>
    </source>
</evidence>
<name>A0A7U2MPB5_ASPFN</name>
<evidence type="ECO:0000256" key="1">
    <source>
        <dbReference type="ARBA" id="ARBA00023015"/>
    </source>
</evidence>
<dbReference type="GO" id="GO:0008270">
    <property type="term" value="F:zinc ion binding"/>
    <property type="evidence" value="ECO:0007669"/>
    <property type="project" value="InterPro"/>
</dbReference>
<dbReference type="Gene3D" id="4.10.240.10">
    <property type="entry name" value="Zn(2)-C6 fungal-type DNA-binding domain"/>
    <property type="match status" value="1"/>
</dbReference>
<evidence type="ECO:0000256" key="2">
    <source>
        <dbReference type="ARBA" id="ARBA00023125"/>
    </source>
</evidence>
<proteinExistence type="predicted"/>
<accession>A0A7U2MPB5</accession>
<sequence>MRLQYINLKMNPVAPTSRSSAAYPRKRAVTACQVCRSRRTKCDQKKPRCSFCEKTGAECVFDPTALSTFDPASLAILDRLEALEQKTDSFQQQQQPVPALVPFPTLNPNNDSSTAYTIAKEPQHPESLLPENLDTVLKWPILQDVNYQMTQSPDIPNPSSDNASPAQPSPDGDELNPKITKAYLDNFFAHVHLKNPVLDEPYIRRLVLCANRAITGPLLAPSISAEDLRIGRMPVSNSWAKPPRQAHQLKKASTGHRGSLNESSGWELGLPDFGTRISLEPPQRFPTLPLTDDEEILRARYFYLSEIWLWRLETEIRKDMTTRLSELSNNSLSDLADISEIYKQHLVACLHSLPSTVSISDPPCQTPETDVLRFILQGRSIYVNELITWPYIAYAVNDVHLGHTAHGWVSKGLQTHLERLEVNQAGFYHCHHGTWLMIPTSGRIACILLAVARSSMRDLLPGGWKEAVEATVKMLEFWQSDVEGLAALASFLRYLLSHVA</sequence>
<feature type="region of interest" description="Disordered" evidence="5">
    <location>
        <begin position="149"/>
        <end position="177"/>
    </location>
</feature>
<dbReference type="Proteomes" id="UP000596276">
    <property type="component" value="Chromosome 1"/>
</dbReference>
<evidence type="ECO:0000313" key="7">
    <source>
        <dbReference type="EMBL" id="QRD87368.1"/>
    </source>
</evidence>
<dbReference type="VEuPathDB" id="FungiDB:F9C07_2082311"/>
<dbReference type="CDD" id="cd00067">
    <property type="entry name" value="GAL4"/>
    <property type="match status" value="1"/>
</dbReference>
<reference evidence="8" key="1">
    <citation type="journal article" date="2021" name="G3 (Bethesda)">
        <title>Chromosome assembled and annotated genome sequence of Aspergillus flavus NRRL 3357.</title>
        <authorList>
            <person name="Skerker J.M."/>
            <person name="Pianalto K.M."/>
            <person name="Mondo S.J."/>
            <person name="Yang K."/>
            <person name="Arkin A.P."/>
            <person name="Keller N.P."/>
            <person name="Grigoriev I.V."/>
            <person name="Louise Glass N.L."/>
        </authorList>
    </citation>
    <scope>NUCLEOTIDE SEQUENCE [LARGE SCALE GENOMIC DNA]</scope>
    <source>
        <strain evidence="8">ATCC 200026 / FGSC A1120 / IAM 13836 / NRRL 3357 / JCM 12722 / SRRC 167</strain>
    </source>
</reference>
<dbReference type="AlphaFoldDB" id="A0A7U2MPB5"/>
<dbReference type="PANTHER" id="PTHR47785:SF5">
    <property type="entry name" value="ZN(II)2CYS6 TRANSCRIPTION FACTOR (EUROFUNG)"/>
    <property type="match status" value="1"/>
</dbReference>
<evidence type="ECO:0000256" key="5">
    <source>
        <dbReference type="SAM" id="MobiDB-lite"/>
    </source>
</evidence>
<feature type="domain" description="Zn(2)-C6 fungal-type" evidence="6">
    <location>
        <begin position="31"/>
        <end position="61"/>
    </location>
</feature>
<keyword evidence="2" id="KW-0238">DNA-binding</keyword>
<dbReference type="PROSITE" id="PS50048">
    <property type="entry name" value="ZN2_CY6_FUNGAL_2"/>
    <property type="match status" value="1"/>
</dbReference>
<dbReference type="CDD" id="cd12148">
    <property type="entry name" value="fungal_TF_MHR"/>
    <property type="match status" value="1"/>
</dbReference>
<dbReference type="Pfam" id="PF00172">
    <property type="entry name" value="Zn_clus"/>
    <property type="match status" value="1"/>
</dbReference>
<dbReference type="InterPro" id="IPR053181">
    <property type="entry name" value="EcdB-like_regulator"/>
</dbReference>